<dbReference type="AlphaFoldDB" id="A0A6L3Y998"/>
<dbReference type="EMBL" id="WBVX01000027">
    <property type="protein sequence ID" value="KAB2680525.1"/>
    <property type="molecule type" value="Genomic_DNA"/>
</dbReference>
<accession>A0A6L3Y998</accession>
<dbReference type="Proteomes" id="UP000481643">
    <property type="component" value="Unassembled WGS sequence"/>
</dbReference>
<dbReference type="Gene3D" id="1.10.287.1080">
    <property type="entry name" value="MazG-like"/>
    <property type="match status" value="1"/>
</dbReference>
<name>A0A6L3Y998_9HYPH</name>
<evidence type="ECO:0000313" key="2">
    <source>
        <dbReference type="Proteomes" id="UP000481643"/>
    </source>
</evidence>
<dbReference type="RefSeq" id="WP_151652757.1">
    <property type="nucleotide sequence ID" value="NZ_WBVX01000027.1"/>
</dbReference>
<evidence type="ECO:0000313" key="1">
    <source>
        <dbReference type="EMBL" id="KAB2680525.1"/>
    </source>
</evidence>
<gene>
    <name evidence="1" type="ORF">F9L08_20970</name>
</gene>
<sequence length="209" mass="23285">MNMNTLRAANFARDQEWNTGSERVSMTFRATELAGEVGEACNVIKKLERERIGLVGSRDTKEHLAEELADIVICTDLVAMDAGIDLNAAITAKFNATSEKNGLLTRLSSSAPASLRPANMDPAMLELLEKAVAAFNSIPPNQRRKLREEQRQSWVQGEAAIAKFDRDRLLNAYEVVKTSRLTPDQHAAFNEIIDAFVDFMERTLCEVRS</sequence>
<protein>
    <submittedName>
        <fullName evidence="1">Uncharacterized protein</fullName>
    </submittedName>
</protein>
<reference evidence="1 2" key="1">
    <citation type="submission" date="2019-09" db="EMBL/GenBank/DDBJ databases">
        <title>Taxonomic organization of the family Brucellaceae based on a phylogenomic approach.</title>
        <authorList>
            <person name="Leclercq S."/>
            <person name="Cloeckaert A."/>
            <person name="Zygmunt M.S."/>
        </authorList>
    </citation>
    <scope>NUCLEOTIDE SEQUENCE [LARGE SCALE GENOMIC DNA]</scope>
    <source>
        <strain evidence="1 2">WS1830</strain>
    </source>
</reference>
<dbReference type="CDD" id="cd11523">
    <property type="entry name" value="NTP-PPase"/>
    <property type="match status" value="1"/>
</dbReference>
<organism evidence="1 2">
    <name type="scientific">Brucella tritici</name>
    <dbReference type="NCBI Taxonomy" id="94626"/>
    <lineage>
        <taxon>Bacteria</taxon>
        <taxon>Pseudomonadati</taxon>
        <taxon>Pseudomonadota</taxon>
        <taxon>Alphaproteobacteria</taxon>
        <taxon>Hyphomicrobiales</taxon>
        <taxon>Brucellaceae</taxon>
        <taxon>Brucella/Ochrobactrum group</taxon>
        <taxon>Brucella</taxon>
    </lineage>
</organism>
<proteinExistence type="predicted"/>
<comment type="caution">
    <text evidence="1">The sequence shown here is derived from an EMBL/GenBank/DDBJ whole genome shotgun (WGS) entry which is preliminary data.</text>
</comment>
<dbReference type="SUPFAM" id="SSF101386">
    <property type="entry name" value="all-alpha NTP pyrophosphatases"/>
    <property type="match status" value="1"/>
</dbReference>